<sequence length="277" mass="31100">MENRTLGTLAELAGHALDHVTHLPAWSLAAHLVVGAVVVLLQQRMRGSRRFSDWNEFLCTLLWITWTLETSVISFASSNLHGHFYLFLRLLLWPLLSHDACVNPLNSVYLAITEGSLRSIPHRLGIQLVAMVTGLVYSVLCWHVLGNLLSEVHLDFMSSRLSPFLNVTLSEGFLLELTMSFVMYLPRLVMSSGFTCTFVSAVLTCVMILCLEHTTGAFMNPLVALSSSLLWHYSSLSPARVWEMTVVYWIGPLTGTVLVARLDLWMSRQQKLKLHSS</sequence>
<evidence type="ECO:0000313" key="7">
    <source>
        <dbReference type="Proteomes" id="UP001174909"/>
    </source>
</evidence>
<feature type="transmembrane region" description="Helical" evidence="5">
    <location>
        <begin position="217"/>
        <end position="234"/>
    </location>
</feature>
<dbReference type="PANTHER" id="PTHR21191:SF16">
    <property type="entry name" value="AQUAPORIN"/>
    <property type="match status" value="1"/>
</dbReference>
<dbReference type="InterPro" id="IPR000425">
    <property type="entry name" value="MIP"/>
</dbReference>
<dbReference type="InterPro" id="IPR051883">
    <property type="entry name" value="AQP11/12_channel"/>
</dbReference>
<protein>
    <recommendedName>
        <fullName evidence="8">Aquaporin</fullName>
    </recommendedName>
</protein>
<feature type="transmembrane region" description="Helical" evidence="5">
    <location>
        <begin position="246"/>
        <end position="264"/>
    </location>
</feature>
<evidence type="ECO:0000256" key="3">
    <source>
        <dbReference type="ARBA" id="ARBA00022989"/>
    </source>
</evidence>
<dbReference type="SUPFAM" id="SSF81338">
    <property type="entry name" value="Aquaporin-like"/>
    <property type="match status" value="1"/>
</dbReference>
<organism evidence="6 7">
    <name type="scientific">Geodia barretti</name>
    <name type="common">Barrett's horny sponge</name>
    <dbReference type="NCBI Taxonomy" id="519541"/>
    <lineage>
        <taxon>Eukaryota</taxon>
        <taxon>Metazoa</taxon>
        <taxon>Porifera</taxon>
        <taxon>Demospongiae</taxon>
        <taxon>Heteroscleromorpha</taxon>
        <taxon>Tetractinellida</taxon>
        <taxon>Astrophorina</taxon>
        <taxon>Geodiidae</taxon>
        <taxon>Geodia</taxon>
    </lineage>
</organism>
<gene>
    <name evidence="6" type="ORF">GBAR_LOCUS20188</name>
</gene>
<dbReference type="GO" id="GO:0005737">
    <property type="term" value="C:cytoplasm"/>
    <property type="evidence" value="ECO:0007669"/>
    <property type="project" value="TreeGrafter"/>
</dbReference>
<comment type="caution">
    <text evidence="6">The sequence shown here is derived from an EMBL/GenBank/DDBJ whole genome shotgun (WGS) entry which is preliminary data.</text>
</comment>
<dbReference type="GO" id="GO:0016020">
    <property type="term" value="C:membrane"/>
    <property type="evidence" value="ECO:0007669"/>
    <property type="project" value="UniProtKB-SubCell"/>
</dbReference>
<evidence type="ECO:0000313" key="6">
    <source>
        <dbReference type="EMBL" id="CAI8035981.1"/>
    </source>
</evidence>
<dbReference type="InterPro" id="IPR023271">
    <property type="entry name" value="Aquaporin-like"/>
</dbReference>
<accession>A0AA35X112</accession>
<evidence type="ECO:0000256" key="2">
    <source>
        <dbReference type="ARBA" id="ARBA00022692"/>
    </source>
</evidence>
<dbReference type="GO" id="GO:0015267">
    <property type="term" value="F:channel activity"/>
    <property type="evidence" value="ECO:0007669"/>
    <property type="project" value="InterPro"/>
</dbReference>
<feature type="transmembrane region" description="Helical" evidence="5">
    <location>
        <begin position="23"/>
        <end position="42"/>
    </location>
</feature>
<name>A0AA35X112_GEOBA</name>
<evidence type="ECO:0000256" key="1">
    <source>
        <dbReference type="ARBA" id="ARBA00004141"/>
    </source>
</evidence>
<keyword evidence="7" id="KW-1185">Reference proteome</keyword>
<keyword evidence="2 5" id="KW-0812">Transmembrane</keyword>
<comment type="subcellular location">
    <subcellularLocation>
        <location evidence="1">Membrane</location>
        <topology evidence="1">Multi-pass membrane protein</topology>
    </subcellularLocation>
</comment>
<evidence type="ECO:0000256" key="4">
    <source>
        <dbReference type="ARBA" id="ARBA00023136"/>
    </source>
</evidence>
<evidence type="ECO:0008006" key="8">
    <source>
        <dbReference type="Google" id="ProtNLM"/>
    </source>
</evidence>
<dbReference type="EMBL" id="CASHTH010002839">
    <property type="protein sequence ID" value="CAI8035981.1"/>
    <property type="molecule type" value="Genomic_DNA"/>
</dbReference>
<dbReference type="AlphaFoldDB" id="A0AA35X112"/>
<feature type="transmembrane region" description="Helical" evidence="5">
    <location>
        <begin position="188"/>
        <end position="210"/>
    </location>
</feature>
<keyword evidence="3 5" id="KW-1133">Transmembrane helix</keyword>
<proteinExistence type="predicted"/>
<dbReference type="Pfam" id="PF00230">
    <property type="entry name" value="MIP"/>
    <property type="match status" value="1"/>
</dbReference>
<dbReference type="Proteomes" id="UP001174909">
    <property type="component" value="Unassembled WGS sequence"/>
</dbReference>
<feature type="transmembrane region" description="Helical" evidence="5">
    <location>
        <begin position="124"/>
        <end position="145"/>
    </location>
</feature>
<dbReference type="Gene3D" id="1.20.1080.10">
    <property type="entry name" value="Glycerol uptake facilitator protein"/>
    <property type="match status" value="1"/>
</dbReference>
<reference evidence="6" key="1">
    <citation type="submission" date="2023-03" db="EMBL/GenBank/DDBJ databases">
        <authorList>
            <person name="Steffen K."/>
            <person name="Cardenas P."/>
        </authorList>
    </citation>
    <scope>NUCLEOTIDE SEQUENCE</scope>
</reference>
<keyword evidence="4 5" id="KW-0472">Membrane</keyword>
<evidence type="ECO:0000256" key="5">
    <source>
        <dbReference type="SAM" id="Phobius"/>
    </source>
</evidence>
<dbReference type="PANTHER" id="PTHR21191">
    <property type="entry name" value="AQUAPORIN"/>
    <property type="match status" value="1"/>
</dbReference>